<reference evidence="1" key="1">
    <citation type="submission" date="2023-04" db="EMBL/GenBank/DDBJ databases">
        <title>Draft Genome sequencing of Naganishia species isolated from polar environments using Oxford Nanopore Technology.</title>
        <authorList>
            <person name="Leo P."/>
            <person name="Venkateswaran K."/>
        </authorList>
    </citation>
    <scope>NUCLEOTIDE SEQUENCE</scope>
    <source>
        <strain evidence="1">MNA-CCFEE 5262</strain>
    </source>
</reference>
<name>A0ACC2X1R6_9TREE</name>
<evidence type="ECO:0000313" key="1">
    <source>
        <dbReference type="EMBL" id="KAJ9117832.1"/>
    </source>
</evidence>
<gene>
    <name evidence="1" type="ORF">QFC20_000112</name>
</gene>
<organism evidence="1 2">
    <name type="scientific">Naganishia adeliensis</name>
    <dbReference type="NCBI Taxonomy" id="92952"/>
    <lineage>
        <taxon>Eukaryota</taxon>
        <taxon>Fungi</taxon>
        <taxon>Dikarya</taxon>
        <taxon>Basidiomycota</taxon>
        <taxon>Agaricomycotina</taxon>
        <taxon>Tremellomycetes</taxon>
        <taxon>Filobasidiales</taxon>
        <taxon>Filobasidiaceae</taxon>
        <taxon>Naganishia</taxon>
    </lineage>
</organism>
<proteinExistence type="predicted"/>
<evidence type="ECO:0000313" key="2">
    <source>
        <dbReference type="Proteomes" id="UP001230649"/>
    </source>
</evidence>
<dbReference type="Proteomes" id="UP001230649">
    <property type="component" value="Unassembled WGS sequence"/>
</dbReference>
<comment type="caution">
    <text evidence="1">The sequence shown here is derived from an EMBL/GenBank/DDBJ whole genome shotgun (WGS) entry which is preliminary data.</text>
</comment>
<sequence length="571" mass="63625">MASSKRTESDLTSVSSGLSTAPDEPTANGKPSKATKPKTTKPATVKKTKAQTGSSAPVKKGSTSKNGTAKDSGRPAKDMSKAKPNGKGKGKAVVEEVEKVEKRQRTYGLLPQDVIEYQEDEDIKSDWQVPYVWAFLVKFCKDSIKGLCVVDDLEEGLRSMGPHDGIAEALAALLKGVQGNNPAGKPKNDPNPDDLAISVKKLLEKRLVAGSPLTVFDSYVYEVKSYVTKEQGDASASTRKEQDLYRDLETTDVQEDRRYRNPLTQNGFWAVPWQVRLKILRQLVDWTLTTKGPVREALDSLYAAKKNRPVTTEYSCDIEGLKDGNKRYIYRVDPSYRVYAANKMYHMGTPLYTLTSTKDEYESLIAEYKASQDVLDQMQKGGKKNSVGKRNAENNVKVAERLEEDLPKIEEAEAEIIRAKERYEKAQMRKLRALAQLEASSFALTTRSRTRKVVNYNETQAEDDFEEEESPREYQSKRQGRSSTNSSFQADSVRGAKRDYDEVDSAETSEAAFDESRNSRASKRTRRVDSVESQNSPVEDVANGHPAADLHEAIVEPQEPENGVSAQAMSE</sequence>
<keyword evidence="2" id="KW-1185">Reference proteome</keyword>
<accession>A0ACC2X1R6</accession>
<protein>
    <submittedName>
        <fullName evidence="1">Uncharacterized protein</fullName>
    </submittedName>
</protein>
<dbReference type="EMBL" id="JASBWS010000001">
    <property type="protein sequence ID" value="KAJ9117832.1"/>
    <property type="molecule type" value="Genomic_DNA"/>
</dbReference>